<keyword evidence="1" id="KW-0812">Transmembrane</keyword>
<dbReference type="Proteomes" id="UP000887229">
    <property type="component" value="Unassembled WGS sequence"/>
</dbReference>
<protein>
    <submittedName>
        <fullName evidence="2">Uncharacterized protein</fullName>
    </submittedName>
</protein>
<dbReference type="GeneID" id="70294819"/>
<comment type="caution">
    <text evidence="2">The sequence shown here is derived from an EMBL/GenBank/DDBJ whole genome shotgun (WGS) entry which is preliminary data.</text>
</comment>
<keyword evidence="3" id="KW-1185">Reference proteome</keyword>
<name>A0A9P7ZII1_9HYPO</name>
<organism evidence="2 3">
    <name type="scientific">Emericellopsis atlantica</name>
    <dbReference type="NCBI Taxonomy" id="2614577"/>
    <lineage>
        <taxon>Eukaryota</taxon>
        <taxon>Fungi</taxon>
        <taxon>Dikarya</taxon>
        <taxon>Ascomycota</taxon>
        <taxon>Pezizomycotina</taxon>
        <taxon>Sordariomycetes</taxon>
        <taxon>Hypocreomycetidae</taxon>
        <taxon>Hypocreales</taxon>
        <taxon>Bionectriaceae</taxon>
        <taxon>Emericellopsis</taxon>
    </lineage>
</organism>
<evidence type="ECO:0000313" key="2">
    <source>
        <dbReference type="EMBL" id="KAG9252108.1"/>
    </source>
</evidence>
<dbReference type="EMBL" id="MU251264">
    <property type="protein sequence ID" value="KAG9252108.1"/>
    <property type="molecule type" value="Genomic_DNA"/>
</dbReference>
<reference evidence="2" key="1">
    <citation type="journal article" date="2021" name="IMA Fungus">
        <title>Genomic characterization of three marine fungi, including Emericellopsis atlantica sp. nov. with signatures of a generalist lifestyle and marine biomass degradation.</title>
        <authorList>
            <person name="Hagestad O.C."/>
            <person name="Hou L."/>
            <person name="Andersen J.H."/>
            <person name="Hansen E.H."/>
            <person name="Altermark B."/>
            <person name="Li C."/>
            <person name="Kuhnert E."/>
            <person name="Cox R.J."/>
            <person name="Crous P.W."/>
            <person name="Spatafora J.W."/>
            <person name="Lail K."/>
            <person name="Amirebrahimi M."/>
            <person name="Lipzen A."/>
            <person name="Pangilinan J."/>
            <person name="Andreopoulos W."/>
            <person name="Hayes R.D."/>
            <person name="Ng V."/>
            <person name="Grigoriev I.V."/>
            <person name="Jackson S.A."/>
            <person name="Sutton T.D.S."/>
            <person name="Dobson A.D.W."/>
            <person name="Rama T."/>
        </authorList>
    </citation>
    <scope>NUCLEOTIDE SEQUENCE</scope>
    <source>
        <strain evidence="2">TS7</strain>
    </source>
</reference>
<keyword evidence="1" id="KW-0472">Membrane</keyword>
<evidence type="ECO:0000256" key="1">
    <source>
        <dbReference type="SAM" id="Phobius"/>
    </source>
</evidence>
<proteinExistence type="predicted"/>
<accession>A0A9P7ZII1</accession>
<sequence>MSRAETLCLVPRHACFRSRYSLPCAPPRSLRYPRSLSRLCYLSCVLFLASVWYIVQGHTAYICVYSVVVCAVVVLICHRWRVL</sequence>
<feature type="transmembrane region" description="Helical" evidence="1">
    <location>
        <begin position="36"/>
        <end position="53"/>
    </location>
</feature>
<keyword evidence="1" id="KW-1133">Transmembrane helix</keyword>
<dbReference type="RefSeq" id="XP_046116032.1">
    <property type="nucleotide sequence ID" value="XM_046263916.1"/>
</dbReference>
<gene>
    <name evidence="2" type="ORF">F5Z01DRAFT_662002</name>
</gene>
<feature type="transmembrane region" description="Helical" evidence="1">
    <location>
        <begin position="59"/>
        <end position="77"/>
    </location>
</feature>
<dbReference type="AlphaFoldDB" id="A0A9P7ZII1"/>
<evidence type="ECO:0000313" key="3">
    <source>
        <dbReference type="Proteomes" id="UP000887229"/>
    </source>
</evidence>